<dbReference type="InterPro" id="IPR029044">
    <property type="entry name" value="Nucleotide-diphossugar_trans"/>
</dbReference>
<dbReference type="InterPro" id="IPR000644">
    <property type="entry name" value="CBS_dom"/>
</dbReference>
<keyword evidence="3" id="KW-0808">Transferase</keyword>
<evidence type="ECO:0000259" key="2">
    <source>
        <dbReference type="Pfam" id="PF00571"/>
    </source>
</evidence>
<reference evidence="3" key="1">
    <citation type="journal article" date="2021" name="PeerJ">
        <title>Extensive microbial diversity within the chicken gut microbiome revealed by metagenomics and culture.</title>
        <authorList>
            <person name="Gilroy R."/>
            <person name="Ravi A."/>
            <person name="Getino M."/>
            <person name="Pursley I."/>
            <person name="Horton D.L."/>
            <person name="Alikhan N.F."/>
            <person name="Baker D."/>
            <person name="Gharbi K."/>
            <person name="Hall N."/>
            <person name="Watson M."/>
            <person name="Adriaenssens E.M."/>
            <person name="Foster-Nyarko E."/>
            <person name="Jarju S."/>
            <person name="Secka A."/>
            <person name="Antonio M."/>
            <person name="Oren A."/>
            <person name="Chaudhuri R.R."/>
            <person name="La Ragione R."/>
            <person name="Hildebrand F."/>
            <person name="Pallen M.J."/>
        </authorList>
    </citation>
    <scope>NUCLEOTIDE SEQUENCE</scope>
    <source>
        <strain evidence="3">4100</strain>
    </source>
</reference>
<dbReference type="AlphaFoldDB" id="A0A921E8T2"/>
<accession>A0A921E8T2</accession>
<dbReference type="Proteomes" id="UP000711407">
    <property type="component" value="Unassembled WGS sequence"/>
</dbReference>
<feature type="domain" description="Nucleotidyl transferase" evidence="1">
    <location>
        <begin position="119"/>
        <end position="338"/>
    </location>
</feature>
<dbReference type="InterPro" id="IPR046342">
    <property type="entry name" value="CBS_dom_sf"/>
</dbReference>
<proteinExistence type="predicted"/>
<gene>
    <name evidence="3" type="ORF">K8V47_07640</name>
</gene>
<evidence type="ECO:0000313" key="4">
    <source>
        <dbReference type="Proteomes" id="UP000711407"/>
    </source>
</evidence>
<dbReference type="InterPro" id="IPR005835">
    <property type="entry name" value="NTP_transferase_dom"/>
</dbReference>
<dbReference type="SUPFAM" id="SSF54631">
    <property type="entry name" value="CBS-domain pair"/>
    <property type="match status" value="1"/>
</dbReference>
<dbReference type="EMBL" id="DYXT01000039">
    <property type="protein sequence ID" value="HJE39608.1"/>
    <property type="molecule type" value="Genomic_DNA"/>
</dbReference>
<dbReference type="Gene3D" id="3.10.580.10">
    <property type="entry name" value="CBS-domain"/>
    <property type="match status" value="1"/>
</dbReference>
<dbReference type="Gene3D" id="3.90.550.10">
    <property type="entry name" value="Spore Coat Polysaccharide Biosynthesis Protein SpsA, Chain A"/>
    <property type="match status" value="1"/>
</dbReference>
<comment type="caution">
    <text evidence="3">The sequence shown here is derived from an EMBL/GenBank/DDBJ whole genome shotgun (WGS) entry which is preliminary data.</text>
</comment>
<dbReference type="GO" id="GO:0016740">
    <property type="term" value="F:transferase activity"/>
    <property type="evidence" value="ECO:0007669"/>
    <property type="project" value="UniProtKB-KW"/>
</dbReference>
<sequence length="350" mass="38093">MKRNIIDSKATLLDALGAINELSGQLMTLIVTGDDGRMVGTLTDGDIRRALIAGRSLGACVTCAMQRSFRYLDAGNIDVAALASYRRKGIRMIPVLDADGRVVRVLDTSKQSTLLPVRAIVMAGGRGERLRPMTLTTPKPLLKVGDRAIIDYNISMLADAGITDITVTTHYLAEQIEAHFAEAVCGVKVKCVREVSPLGTIGAVSLADIPESGTTLVMNSDLLTTLSLEEMWLHHRDTEAMLTVAAIPYTISVPYAILETDGCMVKSFVEKPSYTHHANAGIYLIDNALLRQVRSDTRTDATDLIESALAQRMRVSFFPINGTWIDIGAPNDYARAQELMRYHSGNKQGV</sequence>
<feature type="domain" description="CBS" evidence="2">
    <location>
        <begin position="6"/>
        <end position="52"/>
    </location>
</feature>
<evidence type="ECO:0000259" key="1">
    <source>
        <dbReference type="Pfam" id="PF00483"/>
    </source>
</evidence>
<dbReference type="InterPro" id="IPR050486">
    <property type="entry name" value="Mannose-1P_guanyltransferase"/>
</dbReference>
<dbReference type="PANTHER" id="PTHR22572">
    <property type="entry name" value="SUGAR-1-PHOSPHATE GUANYL TRANSFERASE"/>
    <property type="match status" value="1"/>
</dbReference>
<name>A0A921E8T2_9BACT</name>
<protein>
    <submittedName>
        <fullName evidence="3">NTP transferase domain-containing protein</fullName>
    </submittedName>
</protein>
<reference evidence="3" key="2">
    <citation type="submission" date="2021-09" db="EMBL/GenBank/DDBJ databases">
        <authorList>
            <person name="Gilroy R."/>
        </authorList>
    </citation>
    <scope>NUCLEOTIDE SEQUENCE</scope>
    <source>
        <strain evidence="3">4100</strain>
    </source>
</reference>
<dbReference type="SUPFAM" id="SSF53448">
    <property type="entry name" value="Nucleotide-diphospho-sugar transferases"/>
    <property type="match status" value="1"/>
</dbReference>
<organism evidence="3 4">
    <name type="scientific">Candidatus Amulumruptor caecigallinarius</name>
    <dbReference type="NCBI Taxonomy" id="2109911"/>
    <lineage>
        <taxon>Bacteria</taxon>
        <taxon>Pseudomonadati</taxon>
        <taxon>Bacteroidota</taxon>
        <taxon>Bacteroidia</taxon>
        <taxon>Bacteroidales</taxon>
        <taxon>Muribaculaceae</taxon>
        <taxon>Candidatus Amulumruptor</taxon>
    </lineage>
</organism>
<evidence type="ECO:0000313" key="3">
    <source>
        <dbReference type="EMBL" id="HJE39608.1"/>
    </source>
</evidence>
<dbReference type="Pfam" id="PF00571">
    <property type="entry name" value="CBS"/>
    <property type="match status" value="1"/>
</dbReference>
<dbReference type="Pfam" id="PF00483">
    <property type="entry name" value="NTP_transferase"/>
    <property type="match status" value="1"/>
</dbReference>